<evidence type="ECO:0000313" key="8">
    <source>
        <dbReference type="EMBL" id="CCI43246.1"/>
    </source>
</evidence>
<dbReference type="AlphaFoldDB" id="A0A024G8P3"/>
<dbReference type="InterPro" id="IPR041232">
    <property type="entry name" value="NPL"/>
</dbReference>
<comment type="similarity">
    <text evidence="4">Belongs to the FKBP-type PPIase family.</text>
</comment>
<evidence type="ECO:0000256" key="3">
    <source>
        <dbReference type="ARBA" id="ARBA00023235"/>
    </source>
</evidence>
<proteinExistence type="inferred from homology"/>
<dbReference type="InterPro" id="IPR023566">
    <property type="entry name" value="PPIase_Fpr3/Fpr4-like"/>
</dbReference>
<evidence type="ECO:0000256" key="2">
    <source>
        <dbReference type="ARBA" id="ARBA00023110"/>
    </source>
</evidence>
<dbReference type="EMBL" id="CAIX01000046">
    <property type="protein sequence ID" value="CCI43246.1"/>
    <property type="molecule type" value="Genomic_DNA"/>
</dbReference>
<comment type="catalytic activity">
    <reaction evidence="1 4 5">
        <text>[protein]-peptidylproline (omega=180) = [protein]-peptidylproline (omega=0)</text>
        <dbReference type="Rhea" id="RHEA:16237"/>
        <dbReference type="Rhea" id="RHEA-COMP:10747"/>
        <dbReference type="Rhea" id="RHEA-COMP:10748"/>
        <dbReference type="ChEBI" id="CHEBI:83833"/>
        <dbReference type="ChEBI" id="CHEBI:83834"/>
        <dbReference type="EC" id="5.2.1.8"/>
    </reaction>
</comment>
<dbReference type="PANTHER" id="PTHR43811:SF19">
    <property type="entry name" value="39 KDA FK506-BINDING NUCLEAR PROTEIN"/>
    <property type="match status" value="1"/>
</dbReference>
<dbReference type="SUPFAM" id="SSF54534">
    <property type="entry name" value="FKBP-like"/>
    <property type="match status" value="1"/>
</dbReference>
<dbReference type="GO" id="GO:0005634">
    <property type="term" value="C:nucleus"/>
    <property type="evidence" value="ECO:0007669"/>
    <property type="project" value="UniProtKB-ARBA"/>
</dbReference>
<feature type="region of interest" description="Disordered" evidence="6">
    <location>
        <begin position="168"/>
        <end position="275"/>
    </location>
</feature>
<dbReference type="PANTHER" id="PTHR43811">
    <property type="entry name" value="FKBP-TYPE PEPTIDYL-PROLYL CIS-TRANS ISOMERASE FKPA"/>
    <property type="match status" value="1"/>
</dbReference>
<keyword evidence="2 4" id="KW-0697">Rotamase</keyword>
<sequence>MVKTTDIAKKACIRAVPGFFGHTIRPGQELVWENNADEFCLQLSSAALGSKVEMGRTTLYAFAKDTRVALCTLSPQINEQWNVNHTFTSFDGEISFSCDGVNEIHLTGFIDVQDGEEEESEGDDEDDEDDDGDDEGEMVIIGDAPSEEESDNESILVEASEERFEILEEHRHDDDSATQTKNTPEKPKERTPKKAVDSKITKTDSAQSIASPPSTSKAKAGKTTSAQKNMTTPQMERSKGAHMTSSQKKKAGQTPQTPSSGQKRHATESLEVPKKSQRVVKGVQVVDQAIGKGPAIQKGKQVRVLYKGRLENGEQFDAAMNRKSPFTFRHGVGDVIKGMDFGIEGMRSGGKRTITIPPHLGYGRSGAPPKIPRNATLVFDIELL</sequence>
<dbReference type="Pfam" id="PF00254">
    <property type="entry name" value="FKBP_C"/>
    <property type="match status" value="1"/>
</dbReference>
<dbReference type="EC" id="5.2.1.8" evidence="4"/>
<dbReference type="STRING" id="65357.A0A024G8P3"/>
<evidence type="ECO:0000256" key="1">
    <source>
        <dbReference type="ARBA" id="ARBA00000971"/>
    </source>
</evidence>
<dbReference type="InParanoid" id="A0A024G8P3"/>
<comment type="caution">
    <text evidence="8">The sequence shown here is derived from an EMBL/GenBank/DDBJ whole genome shotgun (WGS) entry which is preliminary data.</text>
</comment>
<dbReference type="InterPro" id="IPR046357">
    <property type="entry name" value="PPIase_dom_sf"/>
</dbReference>
<dbReference type="PIRSF" id="PIRSF001473">
    <property type="entry name" value="FK506-bp_FPR3"/>
    <property type="match status" value="1"/>
</dbReference>
<accession>A0A024G8P3</accession>
<feature type="compositionally biased region" description="Basic and acidic residues" evidence="6">
    <location>
        <begin position="265"/>
        <end position="274"/>
    </location>
</feature>
<feature type="compositionally biased region" description="Basic and acidic residues" evidence="6">
    <location>
        <begin position="183"/>
        <end position="202"/>
    </location>
</feature>
<dbReference type="PROSITE" id="PS50059">
    <property type="entry name" value="FKBP_PPIASE"/>
    <property type="match status" value="1"/>
</dbReference>
<organism evidence="8 9">
    <name type="scientific">Albugo candida</name>
    <dbReference type="NCBI Taxonomy" id="65357"/>
    <lineage>
        <taxon>Eukaryota</taxon>
        <taxon>Sar</taxon>
        <taxon>Stramenopiles</taxon>
        <taxon>Oomycota</taxon>
        <taxon>Peronosporomycetes</taxon>
        <taxon>Albuginales</taxon>
        <taxon>Albuginaceae</taxon>
        <taxon>Albugo</taxon>
    </lineage>
</organism>
<feature type="compositionally biased region" description="Polar residues" evidence="6">
    <location>
        <begin position="203"/>
        <end position="235"/>
    </location>
</feature>
<dbReference type="Pfam" id="PF17800">
    <property type="entry name" value="NPL"/>
    <property type="match status" value="1"/>
</dbReference>
<feature type="region of interest" description="Disordered" evidence="6">
    <location>
        <begin position="110"/>
        <end position="156"/>
    </location>
</feature>
<name>A0A024G8P3_9STRA</name>
<gene>
    <name evidence="8" type="ORF">BN9_040300</name>
</gene>
<reference evidence="8 9" key="1">
    <citation type="submission" date="2012-05" db="EMBL/GenBank/DDBJ databases">
        <title>Recombination and specialization in a pathogen metapopulation.</title>
        <authorList>
            <person name="Gardiner A."/>
            <person name="Kemen E."/>
            <person name="Schultz-Larsen T."/>
            <person name="MacLean D."/>
            <person name="Van Oosterhout C."/>
            <person name="Jones J.D.G."/>
        </authorList>
    </citation>
    <scope>NUCLEOTIDE SEQUENCE [LARGE SCALE GENOMIC DNA]</scope>
    <source>
        <strain evidence="8 9">Ac Nc2</strain>
    </source>
</reference>
<feature type="compositionally biased region" description="Acidic residues" evidence="6">
    <location>
        <begin position="113"/>
        <end position="137"/>
    </location>
</feature>
<evidence type="ECO:0000313" key="9">
    <source>
        <dbReference type="Proteomes" id="UP000053237"/>
    </source>
</evidence>
<evidence type="ECO:0000256" key="4">
    <source>
        <dbReference type="PIRNR" id="PIRNR001473"/>
    </source>
</evidence>
<dbReference type="FunFam" id="3.10.50.40:FF:000006">
    <property type="entry name" value="Peptidyl-prolyl cis-trans isomerase"/>
    <property type="match status" value="1"/>
</dbReference>
<keyword evidence="9" id="KW-1185">Reference proteome</keyword>
<dbReference type="InterPro" id="IPR001179">
    <property type="entry name" value="PPIase_FKBP_dom"/>
</dbReference>
<feature type="domain" description="PPIase FKBP-type" evidence="7">
    <location>
        <begin position="299"/>
        <end position="384"/>
    </location>
</feature>
<keyword evidence="3 4" id="KW-0413">Isomerase</keyword>
<dbReference type="Proteomes" id="UP000053237">
    <property type="component" value="Unassembled WGS sequence"/>
</dbReference>
<dbReference type="Gene3D" id="3.10.50.40">
    <property type="match status" value="1"/>
</dbReference>
<dbReference type="GO" id="GO:0003755">
    <property type="term" value="F:peptidyl-prolyl cis-trans isomerase activity"/>
    <property type="evidence" value="ECO:0007669"/>
    <property type="project" value="UniProtKB-KW"/>
</dbReference>
<evidence type="ECO:0000259" key="7">
    <source>
        <dbReference type="PROSITE" id="PS50059"/>
    </source>
</evidence>
<evidence type="ECO:0000256" key="6">
    <source>
        <dbReference type="SAM" id="MobiDB-lite"/>
    </source>
</evidence>
<dbReference type="Gene3D" id="2.60.120.340">
    <property type="entry name" value="Nucleoplasmin core domain"/>
    <property type="match status" value="1"/>
</dbReference>
<evidence type="ECO:0000256" key="5">
    <source>
        <dbReference type="PROSITE-ProRule" id="PRU00277"/>
    </source>
</evidence>
<dbReference type="OrthoDB" id="1902587at2759"/>
<protein>
    <recommendedName>
        <fullName evidence="4">FK506-binding protein</fullName>
        <ecNumber evidence="4">5.2.1.8</ecNumber>
    </recommendedName>
</protein>